<name>A0A4Q4KHA3_9FLAO</name>
<reference evidence="6 7" key="1">
    <citation type="submission" date="2019-02" db="EMBL/GenBank/DDBJ databases">
        <title>Genome sequence of the sea-ice species Brumimicrobium glaciale.</title>
        <authorList>
            <person name="Bowman J.P."/>
        </authorList>
    </citation>
    <scope>NUCLEOTIDE SEQUENCE [LARGE SCALE GENOMIC DNA]</scope>
    <source>
        <strain evidence="6 7">IC156</strain>
    </source>
</reference>
<protein>
    <submittedName>
        <fullName evidence="6">TrmH family RNA methyltransferase</fullName>
    </submittedName>
</protein>
<evidence type="ECO:0000256" key="4">
    <source>
        <dbReference type="ARBA" id="ARBA00022691"/>
    </source>
</evidence>
<keyword evidence="2 6" id="KW-0489">Methyltransferase</keyword>
<dbReference type="SUPFAM" id="SSF75217">
    <property type="entry name" value="alpha/beta knot"/>
    <property type="match status" value="1"/>
</dbReference>
<sequence>MKVKTDNANYYGIGIMQHKRGYNIGTLWRSAYILGASYIFTIGKSYKKQTSDVLKSWREIPLFHYEDFDDFYKHIPYNSKLVGVELDERAEMLSEYTHTPRAVYLLGAEDNGLPPDVLDRCHELIQLPGTNSLNVAVAGSIVMHDRVSKIPTKLP</sequence>
<evidence type="ECO:0000256" key="2">
    <source>
        <dbReference type="ARBA" id="ARBA00022603"/>
    </source>
</evidence>
<dbReference type="GO" id="GO:0002128">
    <property type="term" value="P:tRNA nucleoside ribose methylation"/>
    <property type="evidence" value="ECO:0007669"/>
    <property type="project" value="TreeGrafter"/>
</dbReference>
<dbReference type="Proteomes" id="UP000293952">
    <property type="component" value="Unassembled WGS sequence"/>
</dbReference>
<evidence type="ECO:0000256" key="3">
    <source>
        <dbReference type="ARBA" id="ARBA00022679"/>
    </source>
</evidence>
<keyword evidence="3 6" id="KW-0808">Transferase</keyword>
<organism evidence="6 7">
    <name type="scientific">Brumimicrobium glaciale</name>
    <dbReference type="NCBI Taxonomy" id="200475"/>
    <lineage>
        <taxon>Bacteria</taxon>
        <taxon>Pseudomonadati</taxon>
        <taxon>Bacteroidota</taxon>
        <taxon>Flavobacteriia</taxon>
        <taxon>Flavobacteriales</taxon>
        <taxon>Crocinitomicaceae</taxon>
        <taxon>Brumimicrobium</taxon>
    </lineage>
</organism>
<dbReference type="Gene3D" id="3.40.1280.10">
    <property type="match status" value="1"/>
</dbReference>
<dbReference type="RefSeq" id="WP_130094597.1">
    <property type="nucleotide sequence ID" value="NZ_SETE01000006.1"/>
</dbReference>
<dbReference type="OrthoDB" id="4578643at2"/>
<dbReference type="CDD" id="cd18098">
    <property type="entry name" value="SpoU-like"/>
    <property type="match status" value="1"/>
</dbReference>
<dbReference type="AlphaFoldDB" id="A0A4Q4KHA3"/>
<dbReference type="PANTHER" id="PTHR42786">
    <property type="entry name" value="TRNA/RRNA METHYLTRANSFERASE"/>
    <property type="match status" value="1"/>
</dbReference>
<comment type="similarity">
    <text evidence="1">Belongs to the class IV-like SAM-binding methyltransferase superfamily. RNA methyltransferase TrmH family.</text>
</comment>
<evidence type="ECO:0000259" key="5">
    <source>
        <dbReference type="Pfam" id="PF00588"/>
    </source>
</evidence>
<accession>A0A4Q4KHA3</accession>
<gene>
    <name evidence="6" type="ORF">ERX46_14570</name>
</gene>
<dbReference type="InterPro" id="IPR029028">
    <property type="entry name" value="Alpha/beta_knot_MTases"/>
</dbReference>
<keyword evidence="4" id="KW-0949">S-adenosyl-L-methionine</keyword>
<dbReference type="EMBL" id="SETE01000006">
    <property type="protein sequence ID" value="RYM32495.1"/>
    <property type="molecule type" value="Genomic_DNA"/>
</dbReference>
<proteinExistence type="inferred from homology"/>
<dbReference type="InterPro" id="IPR001537">
    <property type="entry name" value="SpoU_MeTrfase"/>
</dbReference>
<dbReference type="InterPro" id="IPR029026">
    <property type="entry name" value="tRNA_m1G_MTases_N"/>
</dbReference>
<dbReference type="InterPro" id="IPR004384">
    <property type="entry name" value="RNA_MeTrfase_TrmJ/LasT"/>
</dbReference>
<feature type="domain" description="tRNA/rRNA methyltransferase SpoU type" evidence="5">
    <location>
        <begin position="19"/>
        <end position="144"/>
    </location>
</feature>
<evidence type="ECO:0000256" key="1">
    <source>
        <dbReference type="ARBA" id="ARBA00007228"/>
    </source>
</evidence>
<dbReference type="Pfam" id="PF00588">
    <property type="entry name" value="SpoU_methylase"/>
    <property type="match status" value="1"/>
</dbReference>
<dbReference type="GO" id="GO:0003723">
    <property type="term" value="F:RNA binding"/>
    <property type="evidence" value="ECO:0007669"/>
    <property type="project" value="InterPro"/>
</dbReference>
<comment type="caution">
    <text evidence="6">The sequence shown here is derived from an EMBL/GenBank/DDBJ whole genome shotgun (WGS) entry which is preliminary data.</text>
</comment>
<dbReference type="GO" id="GO:0005829">
    <property type="term" value="C:cytosol"/>
    <property type="evidence" value="ECO:0007669"/>
    <property type="project" value="TreeGrafter"/>
</dbReference>
<dbReference type="GO" id="GO:0008173">
    <property type="term" value="F:RNA methyltransferase activity"/>
    <property type="evidence" value="ECO:0007669"/>
    <property type="project" value="InterPro"/>
</dbReference>
<evidence type="ECO:0000313" key="7">
    <source>
        <dbReference type="Proteomes" id="UP000293952"/>
    </source>
</evidence>
<keyword evidence="7" id="KW-1185">Reference proteome</keyword>
<evidence type="ECO:0000313" key="6">
    <source>
        <dbReference type="EMBL" id="RYM32495.1"/>
    </source>
</evidence>
<dbReference type="PANTHER" id="PTHR42786:SF6">
    <property type="entry name" value="TRNA_RRNA METHYLTRANSFERASE SPOU TYPE DOMAIN-CONTAINING PROTEIN"/>
    <property type="match status" value="1"/>
</dbReference>